<proteinExistence type="predicted"/>
<dbReference type="RefSeq" id="WP_066848755.1">
    <property type="nucleotide sequence ID" value="NZ_CP019602.1"/>
</dbReference>
<evidence type="ECO:0000256" key="1">
    <source>
        <dbReference type="ARBA" id="ARBA00022801"/>
    </source>
</evidence>
<dbReference type="Pfam" id="PF00300">
    <property type="entry name" value="His_Phos_1"/>
    <property type="match status" value="1"/>
</dbReference>
<dbReference type="KEGG" id="cman:A9D14_09365"/>
<protein>
    <recommendedName>
        <fullName evidence="4">Histidine phosphatase family protein</fullName>
    </recommendedName>
</protein>
<accession>A0A1Z1FC85</accession>
<reference evidence="2 3" key="1">
    <citation type="submission" date="2017-01" db="EMBL/GenBank/DDBJ databases">
        <title>Complete genome sequence of esterase-producing bacterium Croceicoccus marinus E4A9.</title>
        <authorList>
            <person name="Wu Y.-H."/>
            <person name="Cheng H."/>
            <person name="Xu L."/>
            <person name="Huo Y.-Y."/>
            <person name="Wang C.-S."/>
            <person name="Xu X.-W."/>
        </authorList>
    </citation>
    <scope>NUCLEOTIDE SEQUENCE [LARGE SCALE GENOMIC DNA]</scope>
    <source>
        <strain evidence="2 3">E4A9</strain>
    </source>
</reference>
<dbReference type="InterPro" id="IPR013078">
    <property type="entry name" value="His_Pase_superF_clade-1"/>
</dbReference>
<name>A0A1Z1FC85_9SPHN</name>
<dbReference type="AlphaFoldDB" id="A0A1Z1FC85"/>
<dbReference type="InterPro" id="IPR051021">
    <property type="entry name" value="Mito_Ser/Thr_phosphatase"/>
</dbReference>
<dbReference type="InterPro" id="IPR029033">
    <property type="entry name" value="His_PPase_superfam"/>
</dbReference>
<evidence type="ECO:0008006" key="4">
    <source>
        <dbReference type="Google" id="ProtNLM"/>
    </source>
</evidence>
<dbReference type="SUPFAM" id="SSF53254">
    <property type="entry name" value="Phosphoglycerate mutase-like"/>
    <property type="match status" value="1"/>
</dbReference>
<dbReference type="PANTHER" id="PTHR20935:SF1">
    <property type="entry name" value="SLL1549 PROTEIN"/>
    <property type="match status" value="1"/>
</dbReference>
<keyword evidence="1" id="KW-0378">Hydrolase</keyword>
<dbReference type="EMBL" id="CP019602">
    <property type="protein sequence ID" value="ARU16362.1"/>
    <property type="molecule type" value="Genomic_DNA"/>
</dbReference>
<keyword evidence="3" id="KW-1185">Reference proteome</keyword>
<dbReference type="Proteomes" id="UP000195807">
    <property type="component" value="Chromosome"/>
</dbReference>
<sequence length="183" mass="19721">MKILGLLRHAKSEEHQPSGRDYDRGLNPKGRRAAAAMGRALARVQPPFERVVASAAARAQETIDIALDAMGRSAPVERVDDKKLYLADPGQLIDSAVEHGGNADSLLLVAHNPGLEELVLALVPADPEDRLRAIAEEKFPTGAFALVELDIADWSELPRAKGRLIALTRPRDLDPALGPEYAG</sequence>
<evidence type="ECO:0000313" key="3">
    <source>
        <dbReference type="Proteomes" id="UP000195807"/>
    </source>
</evidence>
<dbReference type="Gene3D" id="3.40.50.1240">
    <property type="entry name" value="Phosphoglycerate mutase-like"/>
    <property type="match status" value="1"/>
</dbReference>
<evidence type="ECO:0000313" key="2">
    <source>
        <dbReference type="EMBL" id="ARU16362.1"/>
    </source>
</evidence>
<dbReference type="PANTHER" id="PTHR20935">
    <property type="entry name" value="PHOSPHOGLYCERATE MUTASE-RELATED"/>
    <property type="match status" value="1"/>
</dbReference>
<dbReference type="GO" id="GO:0016787">
    <property type="term" value="F:hydrolase activity"/>
    <property type="evidence" value="ECO:0007669"/>
    <property type="project" value="UniProtKB-KW"/>
</dbReference>
<organism evidence="2 3">
    <name type="scientific">Croceicoccus marinus</name>
    <dbReference type="NCBI Taxonomy" id="450378"/>
    <lineage>
        <taxon>Bacteria</taxon>
        <taxon>Pseudomonadati</taxon>
        <taxon>Pseudomonadota</taxon>
        <taxon>Alphaproteobacteria</taxon>
        <taxon>Sphingomonadales</taxon>
        <taxon>Erythrobacteraceae</taxon>
        <taxon>Croceicoccus</taxon>
    </lineage>
</organism>
<dbReference type="STRING" id="450378.GCA_001661675_01883"/>
<gene>
    <name evidence="2" type="ORF">A9D14_09365</name>
</gene>
<dbReference type="OrthoDB" id="9810154at2"/>